<reference evidence="7 8" key="1">
    <citation type="submission" date="2016-11" db="EMBL/GenBank/DDBJ databases">
        <authorList>
            <person name="Jaros S."/>
            <person name="Januszkiewicz K."/>
            <person name="Wedrychowicz H."/>
        </authorList>
    </citation>
    <scope>NUCLEOTIDE SEQUENCE [LARGE SCALE GENOMIC DNA]</scope>
    <source>
        <strain evidence="7 8">CECT 7868</strain>
    </source>
</reference>
<feature type="domain" description="HTH gntR-type" evidence="6">
    <location>
        <begin position="6"/>
        <end position="74"/>
    </location>
</feature>
<dbReference type="CDD" id="cd07377">
    <property type="entry name" value="WHTH_GntR"/>
    <property type="match status" value="1"/>
</dbReference>
<dbReference type="SMART" id="SM00345">
    <property type="entry name" value="HTH_GNTR"/>
    <property type="match status" value="1"/>
</dbReference>
<dbReference type="Proteomes" id="UP000184608">
    <property type="component" value="Unassembled WGS sequence"/>
</dbReference>
<dbReference type="InterPro" id="IPR000524">
    <property type="entry name" value="Tscrpt_reg_HTH_GntR"/>
</dbReference>
<dbReference type="PANTHER" id="PTHR46577:SF1">
    <property type="entry name" value="HTH-TYPE TRANSCRIPTIONAL REGULATORY PROTEIN GABR"/>
    <property type="match status" value="1"/>
</dbReference>
<dbReference type="STRING" id="1216006.VA7868_02023"/>
<dbReference type="SUPFAM" id="SSF46785">
    <property type="entry name" value="Winged helix' DNA-binding domain"/>
    <property type="match status" value="1"/>
</dbReference>
<dbReference type="GO" id="GO:0030170">
    <property type="term" value="F:pyridoxal phosphate binding"/>
    <property type="evidence" value="ECO:0007669"/>
    <property type="project" value="InterPro"/>
</dbReference>
<evidence type="ECO:0000256" key="2">
    <source>
        <dbReference type="ARBA" id="ARBA00022898"/>
    </source>
</evidence>
<evidence type="ECO:0000259" key="6">
    <source>
        <dbReference type="PROSITE" id="PS50949"/>
    </source>
</evidence>
<dbReference type="SUPFAM" id="SSF53383">
    <property type="entry name" value="PLP-dependent transferases"/>
    <property type="match status" value="1"/>
</dbReference>
<accession>A0A1M5YV97</accession>
<sequence>MPAVSEIKFKQIARTIESRIRDGVYPPNTKLPPHRVLAEELQTTPVTVAKAYKLLSEQNQVESFVGRGTFVCGESRLSSVIQSSDDEDVYNFSILQPCLSHHLPALQNAIRQSASQLTSQLIGYAENSGHERHRQTGIRWASEYGLEPGTTHNTLLTSGAQNALAVLVESLTKPGDTIAVETLTYPGILAIASLKRRHVVGVQMDEHGMIPEHLQQSIEQHHPKLVITVPSHQNPTGITMPEERRIQIADIIRQHHIWLVEDDIYGFLNEKPIPAICNWLPEQGFHVTSLSKAICPALRCGFIKAPSSQVATVSAHIRTDIWLSSPLNFIIAEELIHSGQAFELAERQRLLAAERQAIAKQYLPETTTPGQGYHLWLPLPSGWQQERFAMEAQNHRILVSSGSYFDTQQSCNHIRLSLTAIHSGKKFREGMEKLNQLLHADPATVLSYQTNPF</sequence>
<organism evidence="7 8">
    <name type="scientific">Vibrio aerogenes CECT 7868</name>
    <dbReference type="NCBI Taxonomy" id="1216006"/>
    <lineage>
        <taxon>Bacteria</taxon>
        <taxon>Pseudomonadati</taxon>
        <taxon>Pseudomonadota</taxon>
        <taxon>Gammaproteobacteria</taxon>
        <taxon>Vibrionales</taxon>
        <taxon>Vibrionaceae</taxon>
        <taxon>Vibrio</taxon>
    </lineage>
</organism>
<dbReference type="EMBL" id="FQXZ01000018">
    <property type="protein sequence ID" value="SHI15941.1"/>
    <property type="molecule type" value="Genomic_DNA"/>
</dbReference>
<evidence type="ECO:0000313" key="8">
    <source>
        <dbReference type="Proteomes" id="UP000184608"/>
    </source>
</evidence>
<keyword evidence="2" id="KW-0663">Pyridoxal phosphate</keyword>
<proteinExistence type="inferred from homology"/>
<dbReference type="InterPro" id="IPR015421">
    <property type="entry name" value="PyrdxlP-dep_Trfase_major"/>
</dbReference>
<dbReference type="CDD" id="cd00609">
    <property type="entry name" value="AAT_like"/>
    <property type="match status" value="1"/>
</dbReference>
<dbReference type="Pfam" id="PF00155">
    <property type="entry name" value="Aminotran_1_2"/>
    <property type="match status" value="1"/>
</dbReference>
<dbReference type="PROSITE" id="PS50949">
    <property type="entry name" value="HTH_GNTR"/>
    <property type="match status" value="1"/>
</dbReference>
<evidence type="ECO:0000256" key="4">
    <source>
        <dbReference type="ARBA" id="ARBA00023125"/>
    </source>
</evidence>
<gene>
    <name evidence="7" type="primary">ydcR_1</name>
    <name evidence="7" type="ORF">VA7868_02023</name>
</gene>
<dbReference type="InterPro" id="IPR036388">
    <property type="entry name" value="WH-like_DNA-bd_sf"/>
</dbReference>
<evidence type="ECO:0000256" key="1">
    <source>
        <dbReference type="ARBA" id="ARBA00005384"/>
    </source>
</evidence>
<keyword evidence="3" id="KW-0805">Transcription regulation</keyword>
<keyword evidence="5" id="KW-0804">Transcription</keyword>
<dbReference type="Gene3D" id="1.10.10.10">
    <property type="entry name" value="Winged helix-like DNA-binding domain superfamily/Winged helix DNA-binding domain"/>
    <property type="match status" value="1"/>
</dbReference>
<name>A0A1M5YV97_9VIBR</name>
<dbReference type="InterPro" id="IPR015424">
    <property type="entry name" value="PyrdxlP-dep_Trfase"/>
</dbReference>
<dbReference type="Pfam" id="PF00392">
    <property type="entry name" value="GntR"/>
    <property type="match status" value="1"/>
</dbReference>
<dbReference type="InterPro" id="IPR051446">
    <property type="entry name" value="HTH_trans_reg/aminotransferase"/>
</dbReference>
<dbReference type="Gene3D" id="3.90.1150.10">
    <property type="entry name" value="Aspartate Aminotransferase, domain 1"/>
    <property type="match status" value="1"/>
</dbReference>
<dbReference type="Gene3D" id="3.40.640.10">
    <property type="entry name" value="Type I PLP-dependent aspartate aminotransferase-like (Major domain)"/>
    <property type="match status" value="1"/>
</dbReference>
<protein>
    <submittedName>
        <fullName evidence="7">Putative HTH-type transcriptional regulator YdcR</fullName>
    </submittedName>
</protein>
<dbReference type="AlphaFoldDB" id="A0A1M5YV97"/>
<keyword evidence="4" id="KW-0238">DNA-binding</keyword>
<dbReference type="GO" id="GO:0003700">
    <property type="term" value="F:DNA-binding transcription factor activity"/>
    <property type="evidence" value="ECO:0007669"/>
    <property type="project" value="InterPro"/>
</dbReference>
<keyword evidence="8" id="KW-1185">Reference proteome</keyword>
<dbReference type="PANTHER" id="PTHR46577">
    <property type="entry name" value="HTH-TYPE TRANSCRIPTIONAL REGULATORY PROTEIN GABR"/>
    <property type="match status" value="1"/>
</dbReference>
<comment type="similarity">
    <text evidence="1">In the C-terminal section; belongs to the class-I pyridoxal-phosphate-dependent aminotransferase family.</text>
</comment>
<evidence type="ECO:0000256" key="3">
    <source>
        <dbReference type="ARBA" id="ARBA00023015"/>
    </source>
</evidence>
<evidence type="ECO:0000256" key="5">
    <source>
        <dbReference type="ARBA" id="ARBA00023163"/>
    </source>
</evidence>
<dbReference type="InterPro" id="IPR004839">
    <property type="entry name" value="Aminotransferase_I/II_large"/>
</dbReference>
<dbReference type="GO" id="GO:0003677">
    <property type="term" value="F:DNA binding"/>
    <property type="evidence" value="ECO:0007669"/>
    <property type="project" value="UniProtKB-KW"/>
</dbReference>
<evidence type="ECO:0000313" key="7">
    <source>
        <dbReference type="EMBL" id="SHI15941.1"/>
    </source>
</evidence>
<dbReference type="InterPro" id="IPR015422">
    <property type="entry name" value="PyrdxlP-dep_Trfase_small"/>
</dbReference>
<dbReference type="InterPro" id="IPR036390">
    <property type="entry name" value="WH_DNA-bd_sf"/>
</dbReference>